<proteinExistence type="predicted"/>
<keyword evidence="1" id="KW-0472">Membrane</keyword>
<keyword evidence="1" id="KW-0812">Transmembrane</keyword>
<feature type="transmembrane region" description="Helical" evidence="1">
    <location>
        <begin position="60"/>
        <end position="80"/>
    </location>
</feature>
<dbReference type="InterPro" id="IPR021877">
    <property type="entry name" value="DUF3487"/>
</dbReference>
<dbReference type="NCBIfam" id="TIGR03750">
    <property type="entry name" value="conj_TIGR03750"/>
    <property type="match status" value="1"/>
</dbReference>
<name>A0A2X1PVE6_HAEIF</name>
<sequence>MSSDKEQTIPFLPTRLNRESSVYGGLSVSEFMLAAAMGFILGAVLGLLCCFALGFDFWLLIPSLAMLFCILSVVIGKVIIARLKRGKPEAYLNRMIEVKLDGILGGDRFISRQALGLFAELKNKRVYYE</sequence>
<dbReference type="Proteomes" id="UP000249936">
    <property type="component" value="Unassembled WGS sequence"/>
</dbReference>
<evidence type="ECO:0000313" key="3">
    <source>
        <dbReference type="Proteomes" id="UP000249936"/>
    </source>
</evidence>
<organism evidence="2 3">
    <name type="scientific">Haemophilus influenzae</name>
    <dbReference type="NCBI Taxonomy" id="727"/>
    <lineage>
        <taxon>Bacteria</taxon>
        <taxon>Pseudomonadati</taxon>
        <taxon>Pseudomonadota</taxon>
        <taxon>Gammaproteobacteria</taxon>
        <taxon>Pasteurellales</taxon>
        <taxon>Pasteurellaceae</taxon>
        <taxon>Haemophilus</taxon>
    </lineage>
</organism>
<reference evidence="2 3" key="1">
    <citation type="submission" date="2018-06" db="EMBL/GenBank/DDBJ databases">
        <authorList>
            <consortium name="Pathogen Informatics"/>
            <person name="Doyle S."/>
        </authorList>
    </citation>
    <scope>NUCLEOTIDE SEQUENCE [LARGE SCALE GENOMIC DNA]</scope>
    <source>
        <strain evidence="2 3">NCTC11872</strain>
    </source>
</reference>
<feature type="transmembrane region" description="Helical" evidence="1">
    <location>
        <begin position="31"/>
        <end position="54"/>
    </location>
</feature>
<gene>
    <name evidence="2" type="ORF">NCTC11872_00699</name>
</gene>
<dbReference type="AlphaFoldDB" id="A0A2X1PVE6"/>
<protein>
    <submittedName>
        <fullName evidence="2">Conjugative transfer region protein</fullName>
    </submittedName>
</protein>
<dbReference type="EMBL" id="UASK01000004">
    <property type="protein sequence ID" value="SPX41105.1"/>
    <property type="molecule type" value="Genomic_DNA"/>
</dbReference>
<keyword evidence="1" id="KW-1133">Transmembrane helix</keyword>
<evidence type="ECO:0000256" key="1">
    <source>
        <dbReference type="SAM" id="Phobius"/>
    </source>
</evidence>
<accession>A0A2X1PVE6</accession>
<dbReference type="Pfam" id="PF11990">
    <property type="entry name" value="DUF3487"/>
    <property type="match status" value="1"/>
</dbReference>
<evidence type="ECO:0000313" key="2">
    <source>
        <dbReference type="EMBL" id="SPX41105.1"/>
    </source>
</evidence>